<dbReference type="EMBL" id="CM043017">
    <property type="protein sequence ID" value="KAI4465660.1"/>
    <property type="molecule type" value="Genomic_DNA"/>
</dbReference>
<gene>
    <name evidence="1" type="ORF">MML48_3g00016568</name>
</gene>
<name>A0ACB9TFT8_HOLOL</name>
<organism evidence="1 2">
    <name type="scientific">Holotrichia oblita</name>
    <name type="common">Chafer beetle</name>
    <dbReference type="NCBI Taxonomy" id="644536"/>
    <lineage>
        <taxon>Eukaryota</taxon>
        <taxon>Metazoa</taxon>
        <taxon>Ecdysozoa</taxon>
        <taxon>Arthropoda</taxon>
        <taxon>Hexapoda</taxon>
        <taxon>Insecta</taxon>
        <taxon>Pterygota</taxon>
        <taxon>Neoptera</taxon>
        <taxon>Endopterygota</taxon>
        <taxon>Coleoptera</taxon>
        <taxon>Polyphaga</taxon>
        <taxon>Scarabaeiformia</taxon>
        <taxon>Scarabaeidae</taxon>
        <taxon>Melolonthinae</taxon>
        <taxon>Holotrichia</taxon>
    </lineage>
</organism>
<proteinExistence type="predicted"/>
<keyword evidence="2" id="KW-1185">Reference proteome</keyword>
<reference evidence="1" key="1">
    <citation type="submission" date="2022-04" db="EMBL/GenBank/DDBJ databases">
        <title>Chromosome-scale genome assembly of Holotrichia oblita Faldermann.</title>
        <authorList>
            <person name="Rongchong L."/>
        </authorList>
    </citation>
    <scope>NUCLEOTIDE SEQUENCE</scope>
    <source>
        <strain evidence="1">81SQS9</strain>
    </source>
</reference>
<evidence type="ECO:0000313" key="2">
    <source>
        <dbReference type="Proteomes" id="UP001056778"/>
    </source>
</evidence>
<evidence type="ECO:0000313" key="1">
    <source>
        <dbReference type="EMBL" id="KAI4465660.1"/>
    </source>
</evidence>
<dbReference type="Proteomes" id="UP001056778">
    <property type="component" value="Chromosome 3"/>
</dbReference>
<protein>
    <submittedName>
        <fullName evidence="1">Rab-gap/tbc-related</fullName>
    </submittedName>
</protein>
<accession>A0ACB9TFT8</accession>
<comment type="caution">
    <text evidence="1">The sequence shown here is derived from an EMBL/GenBank/DDBJ whole genome shotgun (WGS) entry which is preliminary data.</text>
</comment>
<sequence>MFKSTLLILELLNTDNQNKQKSLSQCNVNQSAEKSSVIGFFVLAAESFFLFHILLFVDNSSKDWKNSRRLIGELWTCEELRGELFDIPAPSKIHNACNLNGLLAGYSTRYKDVAGFDIVGFFRRRGTCRRSRMPTMPSVLEEELESFTVYSPHVDSTGITVELPSPNSKPLKNYADVQTLLQQGRKQDVKYIIRNNFWPIDSPIRAKLWPLLCGQHHIGKSDMMDGFYSDMVTQVFGSTELPDRTISLPQFVEPSHCQSYYLTHRGRNVADRVVSVLGYACPDIVYSPTIYPICAILLHYMSVCLSSWHSLIYQENTWVSKLRIITIKFQESFSVRRVAEELHINKSTMLSVKCSFTRVPSE</sequence>